<dbReference type="OrthoDB" id="7165680at2"/>
<dbReference type="RefSeq" id="WP_159965845.1">
    <property type="nucleotide sequence ID" value="NZ_APKE01000026.1"/>
</dbReference>
<protein>
    <submittedName>
        <fullName evidence="1">Secreted protein</fullName>
    </submittedName>
</protein>
<organism evidence="1 2">
    <name type="scientific">Profundibacterium mesophilum KAUST100406-0324</name>
    <dbReference type="NCBI Taxonomy" id="1037889"/>
    <lineage>
        <taxon>Bacteria</taxon>
        <taxon>Pseudomonadati</taxon>
        <taxon>Pseudomonadota</taxon>
        <taxon>Alphaproteobacteria</taxon>
        <taxon>Rhodobacterales</taxon>
        <taxon>Roseobacteraceae</taxon>
        <taxon>Profundibacterium</taxon>
    </lineage>
</organism>
<dbReference type="AlphaFoldDB" id="A0A921TCX1"/>
<dbReference type="Proteomes" id="UP000698242">
    <property type="component" value="Unassembled WGS sequence"/>
</dbReference>
<accession>A0A921TCX1</accession>
<name>A0A921TCX1_9RHOB</name>
<evidence type="ECO:0000313" key="1">
    <source>
        <dbReference type="EMBL" id="KAF0675447.1"/>
    </source>
</evidence>
<proteinExistence type="predicted"/>
<gene>
    <name evidence="1" type="ORF">PMES_02338</name>
</gene>
<sequence>MRSIFYVLSALAVMGLAFWAYSENYATREALGEVDDLRAQIAQGRESLSVLRAEYAYLSRPERLQTLADMNFDRLGLLPLLPEQFATIDQIAYPAAADTILLDPIEVSSDGMLTEEATE</sequence>
<evidence type="ECO:0000313" key="2">
    <source>
        <dbReference type="Proteomes" id="UP000698242"/>
    </source>
</evidence>
<reference evidence="1" key="1">
    <citation type="submission" date="2013-03" db="EMBL/GenBank/DDBJ databases">
        <title>Genome Sequence of the Profundibacterium mesophilum strain KAUST100406-0324T from Red Sea, a novel genus in the family Rhodobacteraceae.</title>
        <authorList>
            <person name="Essack M."/>
            <person name="Alam I."/>
            <person name="Lafi F."/>
            <person name="Alawi W."/>
            <person name="Kamanu F."/>
            <person name="Al-Suwailem A."/>
            <person name="Lee O.O."/>
            <person name="Xu Y."/>
            <person name="Bajic V."/>
            <person name="Qian P.-Y."/>
            <person name="Archer J."/>
        </authorList>
    </citation>
    <scope>NUCLEOTIDE SEQUENCE</scope>
    <source>
        <strain evidence="1">KAUST100406-0324</strain>
    </source>
</reference>
<keyword evidence="2" id="KW-1185">Reference proteome</keyword>
<dbReference type="EMBL" id="APKE01000026">
    <property type="protein sequence ID" value="KAF0675447.1"/>
    <property type="molecule type" value="Genomic_DNA"/>
</dbReference>
<comment type="caution">
    <text evidence="1">The sequence shown here is derived from an EMBL/GenBank/DDBJ whole genome shotgun (WGS) entry which is preliminary data.</text>
</comment>